<keyword evidence="1" id="KW-1003">Cell membrane</keyword>
<dbReference type="Pfam" id="PF04647">
    <property type="entry name" value="AgrB"/>
    <property type="match status" value="1"/>
</dbReference>
<keyword evidence="4 8" id="KW-0812">Transmembrane</keyword>
<evidence type="ECO:0000256" key="3">
    <source>
        <dbReference type="ARBA" id="ARBA00022670"/>
    </source>
</evidence>
<keyword evidence="2" id="KW-0673">Quorum sensing</keyword>
<comment type="caution">
    <text evidence="9">The sequence shown here is derived from an EMBL/GenBank/DDBJ whole genome shotgun (WGS) entry which is preliminary data.</text>
</comment>
<feature type="transmembrane region" description="Helical" evidence="8">
    <location>
        <begin position="131"/>
        <end position="149"/>
    </location>
</feature>
<evidence type="ECO:0000256" key="1">
    <source>
        <dbReference type="ARBA" id="ARBA00022475"/>
    </source>
</evidence>
<name>A0ABS4IUX9_9BACL</name>
<keyword evidence="6 8" id="KW-1133">Transmembrane helix</keyword>
<keyword evidence="3" id="KW-0645">Protease</keyword>
<keyword evidence="7 8" id="KW-0472">Membrane</keyword>
<dbReference type="InterPro" id="IPR006741">
    <property type="entry name" value="AgrB"/>
</dbReference>
<dbReference type="EMBL" id="JAGGLB010000008">
    <property type="protein sequence ID" value="MBP1991392.1"/>
    <property type="molecule type" value="Genomic_DNA"/>
</dbReference>
<evidence type="ECO:0000256" key="8">
    <source>
        <dbReference type="SAM" id="Phobius"/>
    </source>
</evidence>
<gene>
    <name evidence="9" type="ORF">J2Z66_002999</name>
</gene>
<dbReference type="Proteomes" id="UP001519287">
    <property type="component" value="Unassembled WGS sequence"/>
</dbReference>
<evidence type="ECO:0000256" key="4">
    <source>
        <dbReference type="ARBA" id="ARBA00022692"/>
    </source>
</evidence>
<accession>A0ABS4IUX9</accession>
<protein>
    <submittedName>
        <fullName evidence="9">Accessory gene regulator B</fullName>
    </submittedName>
</protein>
<evidence type="ECO:0000313" key="10">
    <source>
        <dbReference type="Proteomes" id="UP001519287"/>
    </source>
</evidence>
<evidence type="ECO:0000256" key="2">
    <source>
        <dbReference type="ARBA" id="ARBA00022654"/>
    </source>
</evidence>
<feature type="transmembrane region" description="Helical" evidence="8">
    <location>
        <begin position="79"/>
        <end position="96"/>
    </location>
</feature>
<evidence type="ECO:0000256" key="6">
    <source>
        <dbReference type="ARBA" id="ARBA00022989"/>
    </source>
</evidence>
<feature type="transmembrane region" description="Helical" evidence="8">
    <location>
        <begin position="37"/>
        <end position="67"/>
    </location>
</feature>
<keyword evidence="10" id="KW-1185">Reference proteome</keyword>
<reference evidence="9 10" key="1">
    <citation type="submission" date="2021-03" db="EMBL/GenBank/DDBJ databases">
        <title>Genomic Encyclopedia of Type Strains, Phase IV (KMG-IV): sequencing the most valuable type-strain genomes for metagenomic binning, comparative biology and taxonomic classification.</title>
        <authorList>
            <person name="Goeker M."/>
        </authorList>
    </citation>
    <scope>NUCLEOTIDE SEQUENCE [LARGE SCALE GENOMIC DNA]</scope>
    <source>
        <strain evidence="9 10">DSM 26048</strain>
    </source>
</reference>
<sequence length="178" mass="20217">MGYIERLAEYLAVSIHNNHPESQIAVHKYVLTALLNLIVIISLVLITAAFLGHFIDALICVLPFPILRFVSGGMHFKNEWLCNLVTSFFILLAIYLPIDYWYTGFIINSFAAMILLINTPSGAQGTLDKKFYPILKGIAFLIVSSNFLFQSHILATLFFIQSLTTFSFSQKLIYRFKL</sequence>
<dbReference type="RefSeq" id="WP_209972142.1">
    <property type="nucleotide sequence ID" value="NZ_JAGGLB010000008.1"/>
</dbReference>
<keyword evidence="5" id="KW-0378">Hydrolase</keyword>
<evidence type="ECO:0000256" key="7">
    <source>
        <dbReference type="ARBA" id="ARBA00023136"/>
    </source>
</evidence>
<feature type="transmembrane region" description="Helical" evidence="8">
    <location>
        <begin position="102"/>
        <end position="119"/>
    </location>
</feature>
<proteinExistence type="predicted"/>
<evidence type="ECO:0000256" key="5">
    <source>
        <dbReference type="ARBA" id="ARBA00022801"/>
    </source>
</evidence>
<evidence type="ECO:0000313" key="9">
    <source>
        <dbReference type="EMBL" id="MBP1991392.1"/>
    </source>
</evidence>
<organism evidence="9 10">
    <name type="scientific">Paenibacillus eucommiae</name>
    <dbReference type="NCBI Taxonomy" id="1355755"/>
    <lineage>
        <taxon>Bacteria</taxon>
        <taxon>Bacillati</taxon>
        <taxon>Bacillota</taxon>
        <taxon>Bacilli</taxon>
        <taxon>Bacillales</taxon>
        <taxon>Paenibacillaceae</taxon>
        <taxon>Paenibacillus</taxon>
    </lineage>
</organism>